<reference evidence="1 2" key="1">
    <citation type="submission" date="2021-03" db="EMBL/GenBank/DDBJ databases">
        <authorList>
            <person name="King G.J."/>
            <person name="Bancroft I."/>
            <person name="Baten A."/>
            <person name="Bloomfield J."/>
            <person name="Borpatragohain P."/>
            <person name="He Z."/>
            <person name="Irish N."/>
            <person name="Irwin J."/>
            <person name="Liu K."/>
            <person name="Mauleon R.P."/>
            <person name="Moore J."/>
            <person name="Morris R."/>
            <person name="Ostergaard L."/>
            <person name="Wang B."/>
            <person name="Wells R."/>
        </authorList>
    </citation>
    <scope>NUCLEOTIDE SEQUENCE [LARGE SCALE GENOMIC DNA]</scope>
    <source>
        <strain evidence="1">R-o-18</strain>
        <tissue evidence="1">Leaf</tissue>
    </source>
</reference>
<sequence length="108" mass="11545">MEAEQGAEELESLNHNRVGDVFDFPGGALNNQLSELNPPFLQIKDPNTILTAVLGLGFIDAGRSSHGLLSPDPLSRGSMRKDNKPTMVSHEIAVSCNISYGQAVLNGL</sequence>
<proteinExistence type="predicted"/>
<protein>
    <submittedName>
        <fullName evidence="1">Uncharacterized protein</fullName>
    </submittedName>
</protein>
<evidence type="ECO:0000313" key="2">
    <source>
        <dbReference type="Proteomes" id="UP000823674"/>
    </source>
</evidence>
<organism evidence="1 2">
    <name type="scientific">Brassica rapa subsp. trilocularis</name>
    <dbReference type="NCBI Taxonomy" id="1813537"/>
    <lineage>
        <taxon>Eukaryota</taxon>
        <taxon>Viridiplantae</taxon>
        <taxon>Streptophyta</taxon>
        <taxon>Embryophyta</taxon>
        <taxon>Tracheophyta</taxon>
        <taxon>Spermatophyta</taxon>
        <taxon>Magnoliopsida</taxon>
        <taxon>eudicotyledons</taxon>
        <taxon>Gunneridae</taxon>
        <taxon>Pentapetalae</taxon>
        <taxon>rosids</taxon>
        <taxon>malvids</taxon>
        <taxon>Brassicales</taxon>
        <taxon>Brassicaceae</taxon>
        <taxon>Brassiceae</taxon>
        <taxon>Brassica</taxon>
    </lineage>
</organism>
<accession>A0ABQ7NFK4</accession>
<dbReference type="Proteomes" id="UP000823674">
    <property type="component" value="Chromosome A02"/>
</dbReference>
<evidence type="ECO:0000313" key="1">
    <source>
        <dbReference type="EMBL" id="KAG5408835.1"/>
    </source>
</evidence>
<name>A0ABQ7NFK4_BRACM</name>
<keyword evidence="2" id="KW-1185">Reference proteome</keyword>
<gene>
    <name evidence="1" type="primary">A02g501540.1_BraROA</name>
    <name evidence="1" type="ORF">IGI04_005154</name>
</gene>
<comment type="caution">
    <text evidence="1">The sequence shown here is derived from an EMBL/GenBank/DDBJ whole genome shotgun (WGS) entry which is preliminary data.</text>
</comment>
<dbReference type="EMBL" id="JADBGQ010000002">
    <property type="protein sequence ID" value="KAG5408835.1"/>
    <property type="molecule type" value="Genomic_DNA"/>
</dbReference>